<organism evidence="2 3">
    <name type="scientific">Candidatus Viadribacter manganicus</name>
    <dbReference type="NCBI Taxonomy" id="1759059"/>
    <lineage>
        <taxon>Bacteria</taxon>
        <taxon>Pseudomonadati</taxon>
        <taxon>Pseudomonadota</taxon>
        <taxon>Alphaproteobacteria</taxon>
        <taxon>Hyphomonadales</taxon>
        <taxon>Hyphomonadaceae</taxon>
        <taxon>Candidatus Viadribacter</taxon>
    </lineage>
</organism>
<feature type="compositionally biased region" description="Basic residues" evidence="1">
    <location>
        <begin position="55"/>
        <end position="72"/>
    </location>
</feature>
<protein>
    <submittedName>
        <fullName evidence="2">Uncharacterized protein</fullName>
    </submittedName>
</protein>
<dbReference type="RefSeq" id="WP_066768125.1">
    <property type="nucleotide sequence ID" value="NZ_CP013244.1"/>
</dbReference>
<dbReference type="AlphaFoldDB" id="A0A1B1AF37"/>
<keyword evidence="3" id="KW-1185">Reference proteome</keyword>
<reference evidence="2 3" key="1">
    <citation type="submission" date="2015-11" db="EMBL/GenBank/DDBJ databases">
        <title>Whole-Genome Sequence of Candidatus Oderbacter manganicum from the National Park Lower Oder Valley, Germany.</title>
        <authorList>
            <person name="Braun B."/>
            <person name="Liere K."/>
            <person name="Szewzyk U."/>
        </authorList>
    </citation>
    <scope>NUCLEOTIDE SEQUENCE [LARGE SCALE GENOMIC DNA]</scope>
    <source>
        <strain evidence="2 3">OTSz_A_272</strain>
    </source>
</reference>
<feature type="compositionally biased region" description="Low complexity" evidence="1">
    <location>
        <begin position="73"/>
        <end position="82"/>
    </location>
</feature>
<evidence type="ECO:0000313" key="2">
    <source>
        <dbReference type="EMBL" id="ANP45183.1"/>
    </source>
</evidence>
<dbReference type="InParanoid" id="A0A1B1AF37"/>
<proteinExistence type="predicted"/>
<name>A0A1B1AF37_9PROT</name>
<dbReference type="KEGG" id="cbot:ATE48_04255"/>
<accession>A0A1B1AF37</accession>
<evidence type="ECO:0000256" key="1">
    <source>
        <dbReference type="SAM" id="MobiDB-lite"/>
    </source>
</evidence>
<dbReference type="STRING" id="1759059.ATE48_04255"/>
<dbReference type="EMBL" id="CP013244">
    <property type="protein sequence ID" value="ANP45183.1"/>
    <property type="molecule type" value="Genomic_DNA"/>
</dbReference>
<evidence type="ECO:0000313" key="3">
    <source>
        <dbReference type="Proteomes" id="UP000092498"/>
    </source>
</evidence>
<sequence>MAIDERIAGYTDKELGTLHDNVRRLAQTGSTAQRAEAERLMPLIDAELAERKARAPVRKPPVRKAAVKKKAAPAKVEAPAEE</sequence>
<feature type="region of interest" description="Disordered" evidence="1">
    <location>
        <begin position="55"/>
        <end position="82"/>
    </location>
</feature>
<gene>
    <name evidence="2" type="ORF">ATE48_04255</name>
</gene>
<dbReference type="Proteomes" id="UP000092498">
    <property type="component" value="Chromosome"/>
</dbReference>